<dbReference type="RefSeq" id="WP_265764116.1">
    <property type="nucleotide sequence ID" value="NZ_JAGGJA010000001.1"/>
</dbReference>
<gene>
    <name evidence="2" type="ORF">J6I44_01240</name>
</gene>
<evidence type="ECO:0000313" key="3">
    <source>
        <dbReference type="Proteomes" id="UP001207918"/>
    </source>
</evidence>
<reference evidence="2 3" key="1">
    <citation type="submission" date="2021-03" db="EMBL/GenBank/DDBJ databases">
        <title>Aliifodinibius sp. nov., a new bacterium isolated from saline soil.</title>
        <authorList>
            <person name="Galisteo C."/>
            <person name="De La Haba R."/>
            <person name="Sanchez-Porro C."/>
            <person name="Ventosa A."/>
        </authorList>
    </citation>
    <scope>NUCLEOTIDE SEQUENCE [LARGE SCALE GENOMIC DNA]</scope>
    <source>
        <strain evidence="2 3">1BSP15-2V2</strain>
    </source>
</reference>
<dbReference type="PANTHER" id="PTHR43135">
    <property type="entry name" value="ALPHA-D-RIBOSE 1-METHYLPHOSPHONATE 5-TRIPHOSPHATE DIPHOSPHATASE"/>
    <property type="match status" value="1"/>
</dbReference>
<dbReference type="InterPro" id="IPR051781">
    <property type="entry name" value="Metallo-dep_Hydrolase"/>
</dbReference>
<organism evidence="2 3">
    <name type="scientific">Fodinibius salsisoli</name>
    <dbReference type="NCBI Taxonomy" id="2820877"/>
    <lineage>
        <taxon>Bacteria</taxon>
        <taxon>Pseudomonadati</taxon>
        <taxon>Balneolota</taxon>
        <taxon>Balneolia</taxon>
        <taxon>Balneolales</taxon>
        <taxon>Balneolaceae</taxon>
        <taxon>Fodinibius</taxon>
    </lineage>
</organism>
<dbReference type="EMBL" id="JAGGJA010000001">
    <property type="protein sequence ID" value="MCW9705453.1"/>
    <property type="molecule type" value="Genomic_DNA"/>
</dbReference>
<accession>A0ABT3PHP9</accession>
<dbReference type="Gene3D" id="1.20.58.520">
    <property type="entry name" value="Amidohydrolase"/>
    <property type="match status" value="1"/>
</dbReference>
<evidence type="ECO:0000259" key="1">
    <source>
        <dbReference type="Pfam" id="PF01979"/>
    </source>
</evidence>
<proteinExistence type="predicted"/>
<dbReference type="InterPro" id="IPR006680">
    <property type="entry name" value="Amidohydro-rel"/>
</dbReference>
<dbReference type="InterPro" id="IPR011059">
    <property type="entry name" value="Metal-dep_hydrolase_composite"/>
</dbReference>
<name>A0ABT3PHP9_9BACT</name>
<dbReference type="Pfam" id="PF01979">
    <property type="entry name" value="Amidohydro_1"/>
    <property type="match status" value="1"/>
</dbReference>
<keyword evidence="3" id="KW-1185">Reference proteome</keyword>
<dbReference type="SUPFAM" id="SSF51338">
    <property type="entry name" value="Composite domain of metallo-dependent hydrolases"/>
    <property type="match status" value="1"/>
</dbReference>
<dbReference type="Gene3D" id="3.30.110.90">
    <property type="entry name" value="Amidohydrolase"/>
    <property type="match status" value="1"/>
</dbReference>
<dbReference type="InterPro" id="IPR032466">
    <property type="entry name" value="Metal_Hydrolase"/>
</dbReference>
<protein>
    <submittedName>
        <fullName evidence="2">Amidohydrolase family protein</fullName>
    </submittedName>
</protein>
<dbReference type="Gene3D" id="2.30.40.10">
    <property type="entry name" value="Urease, subunit C, domain 1"/>
    <property type="match status" value="1"/>
</dbReference>
<dbReference type="SUPFAM" id="SSF51556">
    <property type="entry name" value="Metallo-dependent hydrolases"/>
    <property type="match status" value="1"/>
</dbReference>
<comment type="caution">
    <text evidence="2">The sequence shown here is derived from an EMBL/GenBank/DDBJ whole genome shotgun (WGS) entry which is preliminary data.</text>
</comment>
<dbReference type="PROSITE" id="PS51257">
    <property type="entry name" value="PROKAR_LIPOPROTEIN"/>
    <property type="match status" value="1"/>
</dbReference>
<dbReference type="PANTHER" id="PTHR43135:SF3">
    <property type="entry name" value="ALPHA-D-RIBOSE 1-METHYLPHOSPHONATE 5-TRIPHOSPHATE DIPHOSPHATASE"/>
    <property type="match status" value="1"/>
</dbReference>
<dbReference type="Proteomes" id="UP001207918">
    <property type="component" value="Unassembled WGS sequence"/>
</dbReference>
<sequence>MVYRLAFLIVTGLFIGCSSQEILDVDKVIENVHVISMGDEEIQQDRSVLIKDDRIQQVIKRGEVAVADTVERIDGNGGYLIPGLAEMHAHIPSRDASREYIDDVLFLYLANGITTIRGMLGDPLHLKLREQAAQNELLSPHIYTSGPGFGGNIESTEQARQRVRDQHEAGYNFLKIFPGPSLEEYNAIADEANAAGIEFSGHIPASVGLQRALEAGQTTIDHLDKYVEALVTDSSSIQEVEDPGVIYFGMHLTPYINRDRIQEVAQMTAEASTWNVPTQALSEHVLGPDSPEELSQRPEFQYMPDEMVNNWIGSKQSITGHEGFTTELAEQYLQLRRDILKTLHEADAGLLLGSDAPQIFNVPGFSVHHELRYIVEAGLTPYEAIQTGTVNPAEYLGKTQDRGTIAEGKVADMVLLEENPLDDISNSSSIAGVMYRGNWLSKEEIDKRLSEIAAKYE</sequence>
<dbReference type="Gene3D" id="3.40.50.10910">
    <property type="entry name" value="Amidohydrolase"/>
    <property type="match status" value="1"/>
</dbReference>
<feature type="domain" description="Amidohydrolase-related" evidence="1">
    <location>
        <begin position="79"/>
        <end position="439"/>
    </location>
</feature>
<evidence type="ECO:0000313" key="2">
    <source>
        <dbReference type="EMBL" id="MCW9705453.1"/>
    </source>
</evidence>